<feature type="compositionally biased region" description="Basic residues" evidence="1">
    <location>
        <begin position="58"/>
        <end position="68"/>
    </location>
</feature>
<proteinExistence type="predicted"/>
<accession>A0A9P3LAU1</accession>
<dbReference type="EMBL" id="BPQB01000007">
    <property type="protein sequence ID" value="GJE87864.1"/>
    <property type="molecule type" value="Genomic_DNA"/>
</dbReference>
<protein>
    <submittedName>
        <fullName evidence="2">Uncharacterized protein</fullName>
    </submittedName>
</protein>
<keyword evidence="3" id="KW-1185">Reference proteome</keyword>
<feature type="region of interest" description="Disordered" evidence="1">
    <location>
        <begin position="1"/>
        <end position="21"/>
    </location>
</feature>
<dbReference type="AlphaFoldDB" id="A0A9P3LAU1"/>
<name>A0A9P3LAU1_9APHY</name>
<evidence type="ECO:0000313" key="2">
    <source>
        <dbReference type="EMBL" id="GJE87864.1"/>
    </source>
</evidence>
<dbReference type="Proteomes" id="UP000703269">
    <property type="component" value="Unassembled WGS sequence"/>
</dbReference>
<organism evidence="2 3">
    <name type="scientific">Phanerochaete sordida</name>
    <dbReference type="NCBI Taxonomy" id="48140"/>
    <lineage>
        <taxon>Eukaryota</taxon>
        <taxon>Fungi</taxon>
        <taxon>Dikarya</taxon>
        <taxon>Basidiomycota</taxon>
        <taxon>Agaricomycotina</taxon>
        <taxon>Agaricomycetes</taxon>
        <taxon>Polyporales</taxon>
        <taxon>Phanerochaetaceae</taxon>
        <taxon>Phanerochaete</taxon>
    </lineage>
</organism>
<comment type="caution">
    <text evidence="2">The sequence shown here is derived from an EMBL/GenBank/DDBJ whole genome shotgun (WGS) entry which is preliminary data.</text>
</comment>
<reference evidence="2 3" key="1">
    <citation type="submission" date="2021-08" db="EMBL/GenBank/DDBJ databases">
        <title>Draft Genome Sequence of Phanerochaete sordida strain YK-624.</title>
        <authorList>
            <person name="Mori T."/>
            <person name="Dohra H."/>
            <person name="Suzuki T."/>
            <person name="Kawagishi H."/>
            <person name="Hirai H."/>
        </authorList>
    </citation>
    <scope>NUCLEOTIDE SEQUENCE [LARGE SCALE GENOMIC DNA]</scope>
    <source>
        <strain evidence="2 3">YK-624</strain>
    </source>
</reference>
<evidence type="ECO:0000256" key="1">
    <source>
        <dbReference type="SAM" id="MobiDB-lite"/>
    </source>
</evidence>
<feature type="region of interest" description="Disordered" evidence="1">
    <location>
        <begin position="44"/>
        <end position="115"/>
    </location>
</feature>
<evidence type="ECO:0000313" key="3">
    <source>
        <dbReference type="Proteomes" id="UP000703269"/>
    </source>
</evidence>
<gene>
    <name evidence="2" type="ORF">PsYK624_039480</name>
</gene>
<sequence>MLSPSSISFPPVIQSQQRQPTGIHSNFCSGSAAVCANPSMAVHSHTKAGTADREAPRRHVSARARARPAKRDDASRRRKISAQSSRRKGQEEAGSPSATPGCAKIQTRKAASRTCPRAIGPRAALRCPSAGMPADAACESPAGCATADIAGSSGRRTRPVTRRARAAPGARGASARAWVWVRWCVYGRCVV</sequence>